<dbReference type="STRING" id="174720.A0A0N5C2X7"/>
<name>A0A0N5C2X7_STREA</name>
<reference evidence="3" key="1">
    <citation type="submission" date="2017-02" db="UniProtKB">
        <authorList>
            <consortium name="WormBaseParasite"/>
        </authorList>
    </citation>
    <scope>IDENTIFICATION</scope>
</reference>
<accession>A0A0N5C2X7</accession>
<dbReference type="AlphaFoldDB" id="A0A0N5C2X7"/>
<evidence type="ECO:0000313" key="2">
    <source>
        <dbReference type="Proteomes" id="UP000046392"/>
    </source>
</evidence>
<dbReference type="WBParaSite" id="SPAL_0001233400.1">
    <property type="protein sequence ID" value="SPAL_0001233400.1"/>
    <property type="gene ID" value="SPAL_0001233400"/>
</dbReference>
<keyword evidence="2" id="KW-1185">Reference proteome</keyword>
<protein>
    <submittedName>
        <fullName evidence="3">Ground-like domain-containing protein</fullName>
    </submittedName>
</protein>
<proteinExistence type="predicted"/>
<dbReference type="Proteomes" id="UP000046392">
    <property type="component" value="Unplaced"/>
</dbReference>
<feature type="domain" description="Ground-like" evidence="1">
    <location>
        <begin position="94"/>
        <end position="170"/>
    </location>
</feature>
<dbReference type="Pfam" id="PF04155">
    <property type="entry name" value="Ground-like"/>
    <property type="match status" value="1"/>
</dbReference>
<evidence type="ECO:0000259" key="1">
    <source>
        <dbReference type="Pfam" id="PF04155"/>
    </source>
</evidence>
<organism evidence="2 3">
    <name type="scientific">Strongyloides papillosus</name>
    <name type="common">Intestinal threadworm</name>
    <dbReference type="NCBI Taxonomy" id="174720"/>
    <lineage>
        <taxon>Eukaryota</taxon>
        <taxon>Metazoa</taxon>
        <taxon>Ecdysozoa</taxon>
        <taxon>Nematoda</taxon>
        <taxon>Chromadorea</taxon>
        <taxon>Rhabditida</taxon>
        <taxon>Tylenchina</taxon>
        <taxon>Panagrolaimomorpha</taxon>
        <taxon>Strongyloidoidea</taxon>
        <taxon>Strongyloididae</taxon>
        <taxon>Strongyloides</taxon>
    </lineage>
</organism>
<dbReference type="InterPro" id="IPR007284">
    <property type="entry name" value="Ground-like_dom"/>
</dbReference>
<sequence>MKLPYVCLLILFYFLLTIYGKSGYFRVKKSIENRVNKDVLKCKNGIKCQSASSNEEPLLGRGIKKRKLSKRETALTEKKKKMKVVPSTLKFTPEKCNNPELQSIMIDNIVADEPNESKKRIHKVTNEILSPKDGKYTHYDVICSSAPFSFRIATQVFCEMTIKKVTCFAYQQMGFQKVQ</sequence>
<evidence type="ECO:0000313" key="3">
    <source>
        <dbReference type="WBParaSite" id="SPAL_0001233400.1"/>
    </source>
</evidence>